<dbReference type="RefSeq" id="WP_149486329.1">
    <property type="nucleotide sequence ID" value="NZ_CP036150.1"/>
</dbReference>
<dbReference type="KEGG" id="ock:EXM22_09710"/>
<evidence type="ECO:0000313" key="1">
    <source>
        <dbReference type="EMBL" id="QEN08249.1"/>
    </source>
</evidence>
<dbReference type="EMBL" id="CP036150">
    <property type="protein sequence ID" value="QEN08249.1"/>
    <property type="molecule type" value="Genomic_DNA"/>
</dbReference>
<reference evidence="1 2" key="1">
    <citation type="submission" date="2019-02" db="EMBL/GenBank/DDBJ databases">
        <title>Complete Genome Sequence and Methylome Analysis of free living Spirochaetas.</title>
        <authorList>
            <person name="Fomenkov A."/>
            <person name="Dubinina G."/>
            <person name="Leshcheva N."/>
            <person name="Mikheeva N."/>
            <person name="Grabovich M."/>
            <person name="Vincze T."/>
            <person name="Roberts R.J."/>
        </authorList>
    </citation>
    <scope>NUCLEOTIDE SEQUENCE [LARGE SCALE GENOMIC DNA]</scope>
    <source>
        <strain evidence="1 2">K2</strain>
    </source>
</reference>
<keyword evidence="2" id="KW-1185">Reference proteome</keyword>
<gene>
    <name evidence="1" type="ORF">EXM22_09710</name>
</gene>
<accession>A0A5C1QM12</accession>
<protein>
    <submittedName>
        <fullName evidence="1">Uncharacterized protein</fullName>
    </submittedName>
</protein>
<evidence type="ECO:0000313" key="2">
    <source>
        <dbReference type="Proteomes" id="UP000324209"/>
    </source>
</evidence>
<name>A0A5C1QM12_9SPIO</name>
<sequence>MVVGSHFLYDRNFKLIERYQVLESDGITKEMKPVDEELKPAFEIFDSAQSRTHHSIIGSFMLKAVT</sequence>
<organism evidence="1 2">
    <name type="scientific">Oceanispirochaeta crateris</name>
    <dbReference type="NCBI Taxonomy" id="2518645"/>
    <lineage>
        <taxon>Bacteria</taxon>
        <taxon>Pseudomonadati</taxon>
        <taxon>Spirochaetota</taxon>
        <taxon>Spirochaetia</taxon>
        <taxon>Spirochaetales</taxon>
        <taxon>Spirochaetaceae</taxon>
        <taxon>Oceanispirochaeta</taxon>
    </lineage>
</organism>
<dbReference type="AlphaFoldDB" id="A0A5C1QM12"/>
<dbReference type="Proteomes" id="UP000324209">
    <property type="component" value="Chromosome"/>
</dbReference>
<proteinExistence type="predicted"/>